<evidence type="ECO:0000256" key="1">
    <source>
        <dbReference type="ARBA" id="ARBA00004651"/>
    </source>
</evidence>
<keyword evidence="6 8" id="KW-1133">Transmembrane helix</keyword>
<evidence type="ECO:0008006" key="10">
    <source>
        <dbReference type="Google" id="ProtNLM"/>
    </source>
</evidence>
<reference evidence="9" key="1">
    <citation type="journal article" date="2017" name="Front. Microbiol.">
        <title>Evolution of Anabaenopeptin Peptide Structural Variability in the Cyanobacterium Planktothrix.</title>
        <authorList>
            <person name="Entfellner E."/>
            <person name="Frei M."/>
            <person name="Christiansen G."/>
            <person name="Deng L."/>
            <person name="Blom J."/>
            <person name="Kurmayer R."/>
        </authorList>
    </citation>
    <scope>NUCLEOTIDE SEQUENCE</scope>
    <source>
        <strain evidence="9">No758</strain>
    </source>
</reference>
<comment type="subcellular location">
    <subcellularLocation>
        <location evidence="1">Cell membrane</location>
        <topology evidence="1">Multi-pass membrane protein</topology>
    </subcellularLocation>
</comment>
<dbReference type="InterPro" id="IPR026392">
    <property type="entry name" value="Exo/Archaeosortase_dom"/>
</dbReference>
<evidence type="ECO:0000256" key="5">
    <source>
        <dbReference type="ARBA" id="ARBA00022801"/>
    </source>
</evidence>
<proteinExistence type="predicted"/>
<feature type="transmembrane region" description="Helical" evidence="8">
    <location>
        <begin position="141"/>
        <end position="167"/>
    </location>
</feature>
<dbReference type="EMBL" id="KU665241">
    <property type="protein sequence ID" value="AQY61034.1"/>
    <property type="molecule type" value="Genomic_DNA"/>
</dbReference>
<evidence type="ECO:0000256" key="2">
    <source>
        <dbReference type="ARBA" id="ARBA00022475"/>
    </source>
</evidence>
<keyword evidence="4 8" id="KW-0812">Transmembrane</keyword>
<gene>
    <name evidence="9" type="primary">N758_0920</name>
</gene>
<dbReference type="InterPro" id="IPR013426">
    <property type="entry name" value="EpsH-like"/>
</dbReference>
<keyword evidence="2" id="KW-1003">Cell membrane</keyword>
<protein>
    <recommendedName>
        <fullName evidence="10">Cyanoexosortase B</fullName>
    </recommendedName>
</protein>
<dbReference type="GO" id="GO:0005886">
    <property type="term" value="C:plasma membrane"/>
    <property type="evidence" value="ECO:0007669"/>
    <property type="project" value="UniProtKB-SubCell"/>
</dbReference>
<organism evidence="9">
    <name type="scientific">Planktothrix agardhii No758</name>
    <dbReference type="NCBI Taxonomy" id="1964479"/>
    <lineage>
        <taxon>Bacteria</taxon>
        <taxon>Bacillati</taxon>
        <taxon>Cyanobacteriota</taxon>
        <taxon>Cyanophyceae</taxon>
        <taxon>Oscillatoriophycideae</taxon>
        <taxon>Oscillatoriales</taxon>
        <taxon>Microcoleaceae</taxon>
        <taxon>Planktothrix</taxon>
    </lineage>
</organism>
<feature type="transmembrane region" description="Helical" evidence="8">
    <location>
        <begin position="48"/>
        <end position="66"/>
    </location>
</feature>
<feature type="transmembrane region" description="Helical" evidence="8">
    <location>
        <begin position="78"/>
        <end position="95"/>
    </location>
</feature>
<feature type="transmembrane region" description="Helical" evidence="8">
    <location>
        <begin position="15"/>
        <end position="36"/>
    </location>
</feature>
<sequence length="298" mass="33585">MKINHKIPITLEKSLLNWMIVILMVLLYAPLLIHWYDGWLHKTISIEHEYFSHGLIGLPFAAYIAWTKRHQWKRLPNTSHPLGIGLIVIGSIFYWSGLSDLVNLSFPLMLAGLCLSFKGIEGLKLQKMPLVFVLLATPNHLPYLIEPLALPLQKFIANVAGFILIQFNLNVHVEQIYLFVNDQIVEVAPHCAGLKMLFTSLYVGLMLLYWTGLLDSKKLSIFFLVSAGLISVIANIIRNTLLTLFHGTGQEGLFSWLHEGWGGDLYSACMLGLLVVLINGLQHYTGIDSEDPLEQPDQ</sequence>
<dbReference type="InterPro" id="IPR019127">
    <property type="entry name" value="Exosortase"/>
</dbReference>
<accession>A0A1U9WXL7</accession>
<keyword evidence="5" id="KW-0378">Hydrolase</keyword>
<feature type="transmembrane region" description="Helical" evidence="8">
    <location>
        <begin position="187"/>
        <end position="209"/>
    </location>
</feature>
<evidence type="ECO:0000256" key="4">
    <source>
        <dbReference type="ARBA" id="ARBA00022692"/>
    </source>
</evidence>
<feature type="transmembrane region" description="Helical" evidence="8">
    <location>
        <begin position="265"/>
        <end position="281"/>
    </location>
</feature>
<evidence type="ECO:0000256" key="7">
    <source>
        <dbReference type="ARBA" id="ARBA00023136"/>
    </source>
</evidence>
<dbReference type="GO" id="GO:0006508">
    <property type="term" value="P:proteolysis"/>
    <property type="evidence" value="ECO:0007669"/>
    <property type="project" value="UniProtKB-KW"/>
</dbReference>
<feature type="transmembrane region" description="Helical" evidence="8">
    <location>
        <begin position="221"/>
        <end position="245"/>
    </location>
</feature>
<evidence type="ECO:0000313" key="9">
    <source>
        <dbReference type="EMBL" id="AQY61034.1"/>
    </source>
</evidence>
<evidence type="ECO:0000256" key="3">
    <source>
        <dbReference type="ARBA" id="ARBA00022670"/>
    </source>
</evidence>
<dbReference type="NCBIfam" id="TIGR02602">
    <property type="entry name" value="8TM_EpsH"/>
    <property type="match status" value="1"/>
</dbReference>
<dbReference type="Pfam" id="PF09721">
    <property type="entry name" value="Exosortase_EpsH"/>
    <property type="match status" value="1"/>
</dbReference>
<name>A0A1U9WXL7_PLAAG</name>
<dbReference type="AlphaFoldDB" id="A0A1U9WXL7"/>
<dbReference type="GO" id="GO:0008233">
    <property type="term" value="F:peptidase activity"/>
    <property type="evidence" value="ECO:0007669"/>
    <property type="project" value="UniProtKB-KW"/>
</dbReference>
<evidence type="ECO:0000256" key="6">
    <source>
        <dbReference type="ARBA" id="ARBA00022989"/>
    </source>
</evidence>
<dbReference type="NCBIfam" id="TIGR04156">
    <property type="entry name" value="cyanoexo_CrtB"/>
    <property type="match status" value="1"/>
</dbReference>
<keyword evidence="3" id="KW-0645">Protease</keyword>
<keyword evidence="7 8" id="KW-0472">Membrane</keyword>
<evidence type="ECO:0000256" key="8">
    <source>
        <dbReference type="SAM" id="Phobius"/>
    </source>
</evidence>
<dbReference type="InterPro" id="IPR026492">
    <property type="entry name" value="Cyanoexo_CrtB"/>
</dbReference>
<dbReference type="NCBIfam" id="TIGR04178">
    <property type="entry name" value="exo_archaeo"/>
    <property type="match status" value="1"/>
</dbReference>